<dbReference type="InterPro" id="IPR016040">
    <property type="entry name" value="NAD(P)-bd_dom"/>
</dbReference>
<dbReference type="Gene3D" id="3.40.50.720">
    <property type="entry name" value="NAD(P)-binding Rossmann-like Domain"/>
    <property type="match status" value="1"/>
</dbReference>
<dbReference type="InterPro" id="IPR036291">
    <property type="entry name" value="NAD(P)-bd_dom_sf"/>
</dbReference>
<feature type="domain" description="NAD(P)-binding" evidence="1">
    <location>
        <begin position="16"/>
        <end position="326"/>
    </location>
</feature>
<keyword evidence="2" id="KW-0456">Lyase</keyword>
<proteinExistence type="predicted"/>
<dbReference type="Pfam" id="PF16363">
    <property type="entry name" value="GDP_Man_Dehyd"/>
    <property type="match status" value="1"/>
</dbReference>
<dbReference type="NCBIfam" id="TIGR02622">
    <property type="entry name" value="CDP_4_6_dhtase"/>
    <property type="match status" value="1"/>
</dbReference>
<gene>
    <name evidence="2" type="primary">rfbG</name>
    <name evidence="2" type="ORF">AV903_04990</name>
</gene>
<evidence type="ECO:0000313" key="2">
    <source>
        <dbReference type="EMBL" id="AXF75591.1"/>
    </source>
</evidence>
<dbReference type="InterPro" id="IPR013445">
    <property type="entry name" value="CDP_4_6_deHydtase"/>
</dbReference>
<dbReference type="EMBL" id="CP013970">
    <property type="protein sequence ID" value="AXF75591.1"/>
    <property type="molecule type" value="Genomic_DNA"/>
</dbReference>
<evidence type="ECO:0000259" key="1">
    <source>
        <dbReference type="Pfam" id="PF16363"/>
    </source>
</evidence>
<dbReference type="GO" id="GO:0047733">
    <property type="term" value="F:CDP-glucose 4,6-dehydratase activity"/>
    <property type="evidence" value="ECO:0007669"/>
    <property type="project" value="UniProtKB-EC"/>
</dbReference>
<accession>A0A345CQ74</accession>
<dbReference type="SUPFAM" id="SSF51735">
    <property type="entry name" value="NAD(P)-binding Rossmann-fold domains"/>
    <property type="match status" value="1"/>
</dbReference>
<dbReference type="PANTHER" id="PTHR43000">
    <property type="entry name" value="DTDP-D-GLUCOSE 4,6-DEHYDRATASE-RELATED"/>
    <property type="match status" value="1"/>
</dbReference>
<dbReference type="Proteomes" id="UP000264980">
    <property type="component" value="Chromosome"/>
</dbReference>
<dbReference type="Gene3D" id="3.90.25.10">
    <property type="entry name" value="UDP-galactose 4-epimerase, domain 1"/>
    <property type="match status" value="1"/>
</dbReference>
<organism evidence="2 3">
    <name type="scientific">Erwinia tracheiphila</name>
    <dbReference type="NCBI Taxonomy" id="65700"/>
    <lineage>
        <taxon>Bacteria</taxon>
        <taxon>Pseudomonadati</taxon>
        <taxon>Pseudomonadota</taxon>
        <taxon>Gammaproteobacteria</taxon>
        <taxon>Enterobacterales</taxon>
        <taxon>Erwiniaceae</taxon>
        <taxon>Erwinia</taxon>
    </lineage>
</organism>
<dbReference type="AlphaFoldDB" id="A0A345CQ74"/>
<dbReference type="EC" id="4.2.1.45" evidence="2"/>
<reference evidence="2 3" key="1">
    <citation type="submission" date="2016-01" db="EMBL/GenBank/DDBJ databases">
        <authorList>
            <person name="Oliw E.H."/>
        </authorList>
    </citation>
    <scope>NUCLEOTIDE SEQUENCE [LARGE SCALE GENOMIC DNA]</scope>
    <source>
        <strain evidence="2 3">MDcuke</strain>
    </source>
</reference>
<name>A0A345CQ74_9GAMM</name>
<sequence length="365" mass="40855">MENMVTPAFWSGRKVLVTGHSGFKGSWLTLWLLKLGAQVEAISLANDQPSSHYHAVNLRRQITEHLLDIRERKALSDIIAQSDAEIVFHLAAQALVNASYLDPLTTFTSNVDGTLNLLNAVRSSKTIKTVIVITTDKVYANNDAPDNVFDEHDALGGNDPYSASKAMTELLCAAYRESFLRKQGIVLATARAGNVIGGDDWSADRLVPDYFRAVNQQQPFSVRYPDAVRPWQHVLESLRGYLLYAQYLTYHRDSSLTALNFGPDSRNTITVRDLLQRLSAFTEQSQVPATSAVAPQNRESINLSLNSAKVREALRWFPALDIDATLRFTSDWYQASRRGLDMAAFSLQQIADYESRVREQQENVS</sequence>
<evidence type="ECO:0000313" key="3">
    <source>
        <dbReference type="Proteomes" id="UP000264980"/>
    </source>
</evidence>
<protein>
    <submittedName>
        <fullName evidence="2">CDP-glucose 4,6-dehydratase</fullName>
        <ecNumber evidence="2">4.2.1.45</ecNumber>
    </submittedName>
</protein>
<dbReference type="RefSeq" id="WP_233478571.1">
    <property type="nucleotide sequence ID" value="NZ_CP013970.1"/>
</dbReference>